<dbReference type="NCBIfam" id="TIGR01066">
    <property type="entry name" value="rplM_bact"/>
    <property type="match status" value="1"/>
</dbReference>
<evidence type="ECO:0000313" key="5">
    <source>
        <dbReference type="EMBL" id="OGK48257.1"/>
    </source>
</evidence>
<gene>
    <name evidence="4" type="primary">rplM</name>
    <name evidence="5" type="ORF">A3A93_02185</name>
</gene>
<keyword evidence="3 4" id="KW-0687">Ribonucleoprotein</keyword>
<dbReference type="InterPro" id="IPR005822">
    <property type="entry name" value="Ribosomal_uL13"/>
</dbReference>
<evidence type="ECO:0000256" key="1">
    <source>
        <dbReference type="ARBA" id="ARBA00006227"/>
    </source>
</evidence>
<dbReference type="CDD" id="cd00392">
    <property type="entry name" value="Ribosomal_L13"/>
    <property type="match status" value="1"/>
</dbReference>
<evidence type="ECO:0000256" key="4">
    <source>
        <dbReference type="HAMAP-Rule" id="MF_01366"/>
    </source>
</evidence>
<dbReference type="Gene3D" id="3.90.1180.10">
    <property type="entry name" value="Ribosomal protein L13"/>
    <property type="match status" value="1"/>
</dbReference>
<comment type="caution">
    <text evidence="5">The sequence shown here is derived from an EMBL/GenBank/DDBJ whole genome shotgun (WGS) entry which is preliminary data.</text>
</comment>
<dbReference type="Proteomes" id="UP000177141">
    <property type="component" value="Unassembled WGS sequence"/>
</dbReference>
<dbReference type="GO" id="GO:0017148">
    <property type="term" value="P:negative regulation of translation"/>
    <property type="evidence" value="ECO:0007669"/>
    <property type="project" value="TreeGrafter"/>
</dbReference>
<dbReference type="PANTHER" id="PTHR11545">
    <property type="entry name" value="RIBOSOMAL PROTEIN L13"/>
    <property type="match status" value="1"/>
</dbReference>
<dbReference type="AlphaFoldDB" id="A0A1F7IY32"/>
<dbReference type="PANTHER" id="PTHR11545:SF2">
    <property type="entry name" value="LARGE RIBOSOMAL SUBUNIT PROTEIN UL13M"/>
    <property type="match status" value="1"/>
</dbReference>
<dbReference type="SUPFAM" id="SSF52161">
    <property type="entry name" value="Ribosomal protein L13"/>
    <property type="match status" value="1"/>
</dbReference>
<reference evidence="5 6" key="1">
    <citation type="journal article" date="2016" name="Nat. Commun.">
        <title>Thousands of microbial genomes shed light on interconnected biogeochemical processes in an aquifer system.</title>
        <authorList>
            <person name="Anantharaman K."/>
            <person name="Brown C.T."/>
            <person name="Hug L.A."/>
            <person name="Sharon I."/>
            <person name="Castelle C.J."/>
            <person name="Probst A.J."/>
            <person name="Thomas B.C."/>
            <person name="Singh A."/>
            <person name="Wilkins M.J."/>
            <person name="Karaoz U."/>
            <person name="Brodie E.L."/>
            <person name="Williams K.H."/>
            <person name="Hubbard S.S."/>
            <person name="Banfield J.F."/>
        </authorList>
    </citation>
    <scope>NUCLEOTIDE SEQUENCE [LARGE SCALE GENOMIC DNA]</scope>
</reference>
<evidence type="ECO:0000256" key="2">
    <source>
        <dbReference type="ARBA" id="ARBA00022980"/>
    </source>
</evidence>
<comment type="function">
    <text evidence="4">This protein is one of the early assembly proteins of the 50S ribosomal subunit, although it is not seen to bind rRNA by itself. It is important during the early stages of 50S assembly.</text>
</comment>
<dbReference type="GO" id="GO:0003729">
    <property type="term" value="F:mRNA binding"/>
    <property type="evidence" value="ECO:0007669"/>
    <property type="project" value="TreeGrafter"/>
</dbReference>
<comment type="similarity">
    <text evidence="1 4">Belongs to the universal ribosomal protein uL13 family.</text>
</comment>
<evidence type="ECO:0000256" key="3">
    <source>
        <dbReference type="ARBA" id="ARBA00023274"/>
    </source>
</evidence>
<dbReference type="HAMAP" id="MF_01366">
    <property type="entry name" value="Ribosomal_uL13"/>
    <property type="match status" value="1"/>
</dbReference>
<proteinExistence type="inferred from homology"/>
<dbReference type="GO" id="GO:0005840">
    <property type="term" value="C:ribosome"/>
    <property type="evidence" value="ECO:0007669"/>
    <property type="project" value="UniProtKB-KW"/>
</dbReference>
<organism evidence="5 6">
    <name type="scientific">Candidatus Roizmanbacteria bacterium RIFCSPLOWO2_01_FULL_38_12</name>
    <dbReference type="NCBI Taxonomy" id="1802061"/>
    <lineage>
        <taxon>Bacteria</taxon>
        <taxon>Candidatus Roizmaniibacteriota</taxon>
    </lineage>
</organism>
<dbReference type="GO" id="GO:1990904">
    <property type="term" value="C:ribonucleoprotein complex"/>
    <property type="evidence" value="ECO:0007669"/>
    <property type="project" value="UniProtKB-KW"/>
</dbReference>
<name>A0A1F7IY32_9BACT</name>
<dbReference type="GO" id="GO:0003735">
    <property type="term" value="F:structural constituent of ribosome"/>
    <property type="evidence" value="ECO:0007669"/>
    <property type="project" value="InterPro"/>
</dbReference>
<dbReference type="EMBL" id="MGAL01000018">
    <property type="protein sequence ID" value="OGK48257.1"/>
    <property type="molecule type" value="Genomic_DNA"/>
</dbReference>
<keyword evidence="2 4" id="KW-0689">Ribosomal protein</keyword>
<sequence>MIQKTTSTRSIKEKEIARSWHLVDVKDQTLGRAVTQIAKHLIGKSKVTYAPYLDQGDYVVVINAKNIEVSGKKELDKTYTYYSGYPGGQRKTTFSRMQSTNPREIIRHAVTGMLPKNKFRDPRLARLYIFEASEHTYVNKFQK</sequence>
<accession>A0A1F7IY32</accession>
<dbReference type="InterPro" id="IPR005823">
    <property type="entry name" value="Ribosomal_uL13_bac-type"/>
</dbReference>
<comment type="subunit">
    <text evidence="4">Part of the 50S ribosomal subunit.</text>
</comment>
<dbReference type="InterPro" id="IPR036899">
    <property type="entry name" value="Ribosomal_uL13_sf"/>
</dbReference>
<evidence type="ECO:0000313" key="6">
    <source>
        <dbReference type="Proteomes" id="UP000177141"/>
    </source>
</evidence>
<dbReference type="PIRSF" id="PIRSF002181">
    <property type="entry name" value="Ribosomal_L13"/>
    <property type="match status" value="1"/>
</dbReference>
<dbReference type="GO" id="GO:0006412">
    <property type="term" value="P:translation"/>
    <property type="evidence" value="ECO:0007669"/>
    <property type="project" value="UniProtKB-UniRule"/>
</dbReference>
<dbReference type="STRING" id="1802061.A3A93_02185"/>
<dbReference type="Pfam" id="PF00572">
    <property type="entry name" value="Ribosomal_L13"/>
    <property type="match status" value="1"/>
</dbReference>
<protein>
    <recommendedName>
        <fullName evidence="4">Large ribosomal subunit protein uL13</fullName>
    </recommendedName>
</protein>